<protein>
    <submittedName>
        <fullName evidence="1">Uncharacterized protein</fullName>
    </submittedName>
</protein>
<evidence type="ECO:0000313" key="1">
    <source>
        <dbReference type="EMBL" id="EMM72936.1"/>
    </source>
</evidence>
<evidence type="ECO:0000313" key="2">
    <source>
        <dbReference type="Proteomes" id="UP000012101"/>
    </source>
</evidence>
<dbReference type="EMBL" id="AFJM02000036">
    <property type="protein sequence ID" value="EMM72936.1"/>
    <property type="molecule type" value="Genomic_DNA"/>
</dbReference>
<organism evidence="1 2">
    <name type="scientific">Leptospira weilii str. 2006001855</name>
    <dbReference type="NCBI Taxonomy" id="996804"/>
    <lineage>
        <taxon>Bacteria</taxon>
        <taxon>Pseudomonadati</taxon>
        <taxon>Spirochaetota</taxon>
        <taxon>Spirochaetia</taxon>
        <taxon>Leptospirales</taxon>
        <taxon>Leptospiraceae</taxon>
        <taxon>Leptospira</taxon>
    </lineage>
</organism>
<comment type="caution">
    <text evidence="1">The sequence shown here is derived from an EMBL/GenBank/DDBJ whole genome shotgun (WGS) entry which is preliminary data.</text>
</comment>
<dbReference type="AlphaFoldDB" id="M6G1X2"/>
<sequence length="53" mass="6268">MDPDGSKRKKDSKSKWIIKEASIYRHNLDRIFIVVEKILETILSELVFKSSQF</sequence>
<accession>M6G1X2</accession>
<name>M6G1X2_9LEPT</name>
<dbReference type="Proteomes" id="UP000012101">
    <property type="component" value="Unassembled WGS sequence"/>
</dbReference>
<gene>
    <name evidence="1" type="ORF">LEP1GSC038_3535</name>
</gene>
<reference evidence="1 2" key="1">
    <citation type="submission" date="2013-01" db="EMBL/GenBank/DDBJ databases">
        <authorList>
            <person name="Harkins D.M."/>
            <person name="Durkin A.S."/>
            <person name="Brinkac L.M."/>
            <person name="Haft D.H."/>
            <person name="Selengut J.D."/>
            <person name="Sanka R."/>
            <person name="DePew J."/>
            <person name="Purushe J."/>
            <person name="Hospenthal D.R."/>
            <person name="Murray C.K."/>
            <person name="Pimentel G."/>
            <person name="Wasfy M."/>
            <person name="Vinetz J.M."/>
            <person name="Sutton G.G."/>
            <person name="Nierman W.C."/>
            <person name="Fouts D.E."/>
        </authorList>
    </citation>
    <scope>NUCLEOTIDE SEQUENCE [LARGE SCALE GENOMIC DNA]</scope>
    <source>
        <strain evidence="1 2">2006001855</strain>
    </source>
</reference>
<proteinExistence type="predicted"/>